<dbReference type="RefSeq" id="WP_344672917.1">
    <property type="nucleotide sequence ID" value="NZ_BAAAZI010000004.1"/>
</dbReference>
<comment type="caution">
    <text evidence="4">The sequence shown here is derived from an EMBL/GenBank/DDBJ whole genome shotgun (WGS) entry which is preliminary data.</text>
</comment>
<accession>A0ABP7Y8J0</accession>
<dbReference type="Proteomes" id="UP001500101">
    <property type="component" value="Unassembled WGS sequence"/>
</dbReference>
<evidence type="ECO:0000313" key="5">
    <source>
        <dbReference type="Proteomes" id="UP001500101"/>
    </source>
</evidence>
<dbReference type="PANTHER" id="PTHR47893:SF1">
    <property type="entry name" value="REGULATORY PROTEIN PCHR"/>
    <property type="match status" value="1"/>
</dbReference>
<proteinExistence type="predicted"/>
<evidence type="ECO:0000256" key="1">
    <source>
        <dbReference type="ARBA" id="ARBA00023015"/>
    </source>
</evidence>
<dbReference type="PROSITE" id="PS01124">
    <property type="entry name" value="HTH_ARAC_FAMILY_2"/>
    <property type="match status" value="1"/>
</dbReference>
<gene>
    <name evidence="4" type="ORF">GCM10022216_03080</name>
</gene>
<reference evidence="5" key="1">
    <citation type="journal article" date="2019" name="Int. J. Syst. Evol. Microbiol.">
        <title>The Global Catalogue of Microorganisms (GCM) 10K type strain sequencing project: providing services to taxonomists for standard genome sequencing and annotation.</title>
        <authorList>
            <consortium name="The Broad Institute Genomics Platform"/>
            <consortium name="The Broad Institute Genome Sequencing Center for Infectious Disease"/>
            <person name="Wu L."/>
            <person name="Ma J."/>
        </authorList>
    </citation>
    <scope>NUCLEOTIDE SEQUENCE [LARGE SCALE GENOMIC DNA]</scope>
    <source>
        <strain evidence="5">JCM 16704</strain>
    </source>
</reference>
<feature type="domain" description="HTH araC/xylS-type" evidence="3">
    <location>
        <begin position="228"/>
        <end position="326"/>
    </location>
</feature>
<keyword evidence="1" id="KW-0805">Transcription regulation</keyword>
<protein>
    <recommendedName>
        <fullName evidence="3">HTH araC/xylS-type domain-containing protein</fullName>
    </recommendedName>
</protein>
<organism evidence="4 5">
    <name type="scientific">Sphingobacterium kyonggiense</name>
    <dbReference type="NCBI Taxonomy" id="714075"/>
    <lineage>
        <taxon>Bacteria</taxon>
        <taxon>Pseudomonadati</taxon>
        <taxon>Bacteroidota</taxon>
        <taxon>Sphingobacteriia</taxon>
        <taxon>Sphingobacteriales</taxon>
        <taxon>Sphingobacteriaceae</taxon>
        <taxon>Sphingobacterium</taxon>
    </lineage>
</organism>
<evidence type="ECO:0000313" key="4">
    <source>
        <dbReference type="EMBL" id="GAA4132215.1"/>
    </source>
</evidence>
<dbReference type="SUPFAM" id="SSF46689">
    <property type="entry name" value="Homeodomain-like"/>
    <property type="match status" value="2"/>
</dbReference>
<dbReference type="PANTHER" id="PTHR47893">
    <property type="entry name" value="REGULATORY PROTEIN PCHR"/>
    <property type="match status" value="1"/>
</dbReference>
<evidence type="ECO:0000259" key="3">
    <source>
        <dbReference type="PROSITE" id="PS01124"/>
    </source>
</evidence>
<dbReference type="InterPro" id="IPR053142">
    <property type="entry name" value="PchR_regulatory_protein"/>
</dbReference>
<keyword evidence="2" id="KW-0804">Transcription</keyword>
<dbReference type="SMART" id="SM00342">
    <property type="entry name" value="HTH_ARAC"/>
    <property type="match status" value="1"/>
</dbReference>
<keyword evidence="5" id="KW-1185">Reference proteome</keyword>
<dbReference type="InterPro" id="IPR009057">
    <property type="entry name" value="Homeodomain-like_sf"/>
</dbReference>
<dbReference type="Pfam" id="PF12833">
    <property type="entry name" value="HTH_18"/>
    <property type="match status" value="1"/>
</dbReference>
<sequence length="334" mass="39798">MKDNLKRVVLDDLFGKTIQTDMYQQDDPKNNLHGWKKKQVENSCFDGQVWSSQYPDLHIFYYEWNLENPFQLLVQHGKPLIKVQFELEGHSYFHNYHGEPIEIPAKHFQFIFMENTKGELTYTHSRKVLELYFKEEFLLALLHSQGYDKDQLINHFKLSNCTLFRKANLIQPQQEQIIQQLLTHTYRSEFAVDFIKSKAIELLLSVFCGACNRLKFVEWPEQDLRILEEIKSFLNINFAQDLHLAQISRQFGINEFKLKKCFKELYSETVFAYIRRKRMEYTQGLLLKTNLEIKEIAFLAGFKYPHHFSKLYFDHFGIRPKEVRNATISSSKNS</sequence>
<name>A0ABP7Y8J0_9SPHI</name>
<dbReference type="InterPro" id="IPR018060">
    <property type="entry name" value="HTH_AraC"/>
</dbReference>
<dbReference type="Gene3D" id="1.10.10.60">
    <property type="entry name" value="Homeodomain-like"/>
    <property type="match status" value="2"/>
</dbReference>
<dbReference type="EMBL" id="BAAAZI010000004">
    <property type="protein sequence ID" value="GAA4132215.1"/>
    <property type="molecule type" value="Genomic_DNA"/>
</dbReference>
<evidence type="ECO:0000256" key="2">
    <source>
        <dbReference type="ARBA" id="ARBA00023163"/>
    </source>
</evidence>